<feature type="transmembrane region" description="Helical" evidence="10">
    <location>
        <begin position="171"/>
        <end position="192"/>
    </location>
</feature>
<dbReference type="InterPro" id="IPR048279">
    <property type="entry name" value="MdtK-like"/>
</dbReference>
<organism evidence="11 12">
    <name type="scientific">Halopiger xanaduensis (strain DSM 18323 / JCM 14033 / SH-6)</name>
    <dbReference type="NCBI Taxonomy" id="797210"/>
    <lineage>
        <taxon>Archaea</taxon>
        <taxon>Methanobacteriati</taxon>
        <taxon>Methanobacteriota</taxon>
        <taxon>Stenosarchaea group</taxon>
        <taxon>Halobacteria</taxon>
        <taxon>Halobacteriales</taxon>
        <taxon>Natrialbaceae</taxon>
        <taxon>Halopiger</taxon>
    </lineage>
</organism>
<dbReference type="PANTHER" id="PTHR43298">
    <property type="entry name" value="MULTIDRUG RESISTANCE PROTEIN NORM-RELATED"/>
    <property type="match status" value="1"/>
</dbReference>
<evidence type="ECO:0000256" key="10">
    <source>
        <dbReference type="SAM" id="Phobius"/>
    </source>
</evidence>
<proteinExistence type="predicted"/>
<reference evidence="11 12" key="1">
    <citation type="journal article" date="2012" name="Stand. Genomic Sci.">
        <title>Complete genome sequence of Halopiger xanaduensis type strain (SH-6(T)).</title>
        <authorList>
            <person name="Anderson I."/>
            <person name="Tindall B.J."/>
            <person name="Rohde M."/>
            <person name="Lucas S."/>
            <person name="Han J."/>
            <person name="Lapidus A."/>
            <person name="Cheng J.F."/>
            <person name="Goodwin L."/>
            <person name="Pitluck S."/>
            <person name="Peters L."/>
            <person name="Pati A."/>
            <person name="Mikhailova N."/>
            <person name="Pagani I."/>
            <person name="Teshima H."/>
            <person name="Han C."/>
            <person name="Tapia R."/>
            <person name="Land M."/>
            <person name="Woyke T."/>
            <person name="Klenk H.P."/>
            <person name="Kyrpides N."/>
            <person name="Ivanova N."/>
        </authorList>
    </citation>
    <scope>NUCLEOTIDE SEQUENCE [LARGE SCALE GENOMIC DNA]</scope>
    <source>
        <strain evidence="12">DSM 18323 / JCM 14033 / SH-6</strain>
    </source>
</reference>
<dbReference type="AlphaFoldDB" id="F8DBT2"/>
<dbReference type="GeneID" id="10799047"/>
<dbReference type="PIRSF" id="PIRSF006603">
    <property type="entry name" value="DinF"/>
    <property type="match status" value="1"/>
</dbReference>
<evidence type="ECO:0000313" key="11">
    <source>
        <dbReference type="EMBL" id="AEH38710.1"/>
    </source>
</evidence>
<evidence type="ECO:0000256" key="6">
    <source>
        <dbReference type="ARBA" id="ARBA00022989"/>
    </source>
</evidence>
<accession>F8DBT2</accession>
<gene>
    <name evidence="11" type="ordered locus">Halxa_4105</name>
</gene>
<dbReference type="KEGG" id="hxa:Halxa_4105"/>
<evidence type="ECO:0000313" key="12">
    <source>
        <dbReference type="Proteomes" id="UP000006794"/>
    </source>
</evidence>
<dbReference type="PANTHER" id="PTHR43298:SF2">
    <property type="entry name" value="FMN_FAD EXPORTER YEEO-RELATED"/>
    <property type="match status" value="1"/>
</dbReference>
<dbReference type="GO" id="GO:0042910">
    <property type="term" value="F:xenobiotic transmembrane transporter activity"/>
    <property type="evidence" value="ECO:0007669"/>
    <property type="project" value="InterPro"/>
</dbReference>
<keyword evidence="3" id="KW-0050">Antiport</keyword>
<dbReference type="RefSeq" id="WP_013881596.1">
    <property type="nucleotide sequence ID" value="NC_015666.1"/>
</dbReference>
<evidence type="ECO:0000256" key="2">
    <source>
        <dbReference type="ARBA" id="ARBA00022448"/>
    </source>
</evidence>
<protein>
    <recommendedName>
        <fullName evidence="9">Multidrug-efflux transporter</fullName>
    </recommendedName>
</protein>
<keyword evidence="5 10" id="KW-0812">Transmembrane</keyword>
<evidence type="ECO:0000256" key="8">
    <source>
        <dbReference type="ARBA" id="ARBA00023136"/>
    </source>
</evidence>
<evidence type="ECO:0000256" key="7">
    <source>
        <dbReference type="ARBA" id="ARBA00023065"/>
    </source>
</evidence>
<dbReference type="GO" id="GO:0015297">
    <property type="term" value="F:antiporter activity"/>
    <property type="evidence" value="ECO:0007669"/>
    <property type="project" value="UniProtKB-KW"/>
</dbReference>
<dbReference type="STRING" id="797210.Halxa_4105"/>
<comment type="subcellular location">
    <subcellularLocation>
        <location evidence="1">Cell membrane</location>
        <topology evidence="1">Multi-pass membrane protein</topology>
    </subcellularLocation>
</comment>
<dbReference type="InterPro" id="IPR002528">
    <property type="entry name" value="MATE_fam"/>
</dbReference>
<sequence length="459" mass="47771">MRLADRVDRRRVLALWRRTIALSWPIALQQTFNTLMRTVDVVVTGLFSPAAVAAIGLADLYAQLPLRIGLGLGTGAIALSSQDTGRGATATRDRAITQAFCIGFALGLPLIAVGLAVSEPLIAVLGAEPAVVEMGGRYLALVFAAAPMRIVGLVGARSLQGTGDTRTPMAVNVVANAVNIFATVGLGLGIAGLPRLEIVGVGLATAISRTLEAVLMTAAIASARTDLGFARPRSLTITRQLVAVSLPNFAEGMSTSVANFPFNALLLTFGTEVTAAYHIGRRIYQQLTGPLYRSFSVAASIIVGQTLGEGDAADARFAGLAMTALSLITLGVAGAVLVAGATPIARVFTNDAATLEYAAAFTRVFGVSMVFFGIFFPVSGSLKGAGDTRTPFYARFTGTFAFMLGLSYLAGVTLGFGLPGVYAGIVCSYAWWSLVVAIGFQWGDWADRAADMMAERAGA</sequence>
<evidence type="ECO:0000256" key="1">
    <source>
        <dbReference type="ARBA" id="ARBA00004651"/>
    </source>
</evidence>
<dbReference type="Pfam" id="PF01554">
    <property type="entry name" value="MatE"/>
    <property type="match status" value="2"/>
</dbReference>
<feature type="transmembrane region" description="Helical" evidence="10">
    <location>
        <begin position="357"/>
        <end position="380"/>
    </location>
</feature>
<dbReference type="eggNOG" id="arCOG01731">
    <property type="taxonomic scope" value="Archaea"/>
</dbReference>
<evidence type="ECO:0000256" key="4">
    <source>
        <dbReference type="ARBA" id="ARBA00022475"/>
    </source>
</evidence>
<keyword evidence="6 10" id="KW-1133">Transmembrane helix</keyword>
<dbReference type="CDD" id="cd13137">
    <property type="entry name" value="MATE_NorM_like"/>
    <property type="match status" value="1"/>
</dbReference>
<keyword evidence="2" id="KW-0813">Transport</keyword>
<dbReference type="GO" id="GO:0006811">
    <property type="term" value="P:monoatomic ion transport"/>
    <property type="evidence" value="ECO:0007669"/>
    <property type="project" value="UniProtKB-KW"/>
</dbReference>
<dbReference type="HOGENOM" id="CLU_012893_5_3_2"/>
<keyword evidence="7" id="KW-0406">Ion transport</keyword>
<keyword evidence="8 10" id="KW-0472">Membrane</keyword>
<dbReference type="OrthoDB" id="214119at2157"/>
<feature type="transmembrane region" description="Helical" evidence="10">
    <location>
        <begin position="324"/>
        <end position="345"/>
    </location>
</feature>
<evidence type="ECO:0000256" key="5">
    <source>
        <dbReference type="ARBA" id="ARBA00022692"/>
    </source>
</evidence>
<feature type="transmembrane region" description="Helical" evidence="10">
    <location>
        <begin position="392"/>
        <end position="416"/>
    </location>
</feature>
<evidence type="ECO:0000256" key="9">
    <source>
        <dbReference type="ARBA" id="ARBA00031636"/>
    </source>
</evidence>
<dbReference type="GO" id="GO:0005886">
    <property type="term" value="C:plasma membrane"/>
    <property type="evidence" value="ECO:0007669"/>
    <property type="project" value="UniProtKB-SubCell"/>
</dbReference>
<dbReference type="InterPro" id="IPR050222">
    <property type="entry name" value="MATE_MdtK"/>
</dbReference>
<keyword evidence="12" id="KW-1185">Reference proteome</keyword>
<dbReference type="NCBIfam" id="TIGR00797">
    <property type="entry name" value="matE"/>
    <property type="match status" value="1"/>
</dbReference>
<feature type="transmembrane region" description="Helical" evidence="10">
    <location>
        <begin position="138"/>
        <end position="159"/>
    </location>
</feature>
<dbReference type="EMBL" id="CP002839">
    <property type="protein sequence ID" value="AEH38710.1"/>
    <property type="molecule type" value="Genomic_DNA"/>
</dbReference>
<name>F8DBT2_HALXS</name>
<dbReference type="Proteomes" id="UP000006794">
    <property type="component" value="Chromosome"/>
</dbReference>
<feature type="transmembrane region" description="Helical" evidence="10">
    <location>
        <begin position="198"/>
        <end position="223"/>
    </location>
</feature>
<feature type="transmembrane region" description="Helical" evidence="10">
    <location>
        <begin position="422"/>
        <end position="443"/>
    </location>
</feature>
<keyword evidence="4" id="KW-1003">Cell membrane</keyword>
<evidence type="ECO:0000256" key="3">
    <source>
        <dbReference type="ARBA" id="ARBA00022449"/>
    </source>
</evidence>
<feature type="transmembrane region" description="Helical" evidence="10">
    <location>
        <begin position="95"/>
        <end position="118"/>
    </location>
</feature>